<dbReference type="GO" id="GO:0030115">
    <property type="term" value="C:S-layer"/>
    <property type="evidence" value="ECO:0007669"/>
    <property type="project" value="UniProtKB-SubCell"/>
</dbReference>
<feature type="domain" description="DUF7827" evidence="5">
    <location>
        <begin position="216"/>
        <end position="313"/>
    </location>
</feature>
<sequence length="799" mass="85543">MNDGNTQLNDSDRLFQGQVGYVLNSSIDGSNLSDAGTVELHDADGNWVRDLDVKEASSDKADNVDFLNEGEQYIEVSTEILDGSSYNVTDEQKINIAFDVSTHTLTTEFSSDSVTNKGSVDLTVDSERSGITTEVSAEGLNHEDLWNIFGNSSAELNNSNVNDSDSVVYVDAEENSIVLNGREDFEADFTGIAAGEYQFTSSVTDTTAEDTATIQVTEAGDTDYAITNVEQVESGDIAEITVALEETQDATVVLGSEDTDYATAVNLTGVENDEITLTFNTHEAGNSPWGVAGDDSDDAIDSSNVYNDELQDDPLPEYNWRLAIGDELTSDFDETDLSTYKLNQEYDRDALVVQSHSGFGDVTTYTAPADQSIENLEDFNEYATATDTIAENDSLLLTLEDFGAEGALEDITNDYQQDFILEITQTESGVISDDTTEFNSSNGSLDLELVTTSSENYEGDLVFLVSGDNLESYENLNYENAEFETTFTVNDSNEYVAEDEDIEYDVALDFEQRTLEWDDIDSLPAKDGAQASGTTNVAPGTEINTEVDSDEGGFVDLSDAVVAADGTFTTEFDLAGETPGVHFKMTATDTVDEDNTAVAEDVTLEAASDDEPETDVDVSAEYDSPITTEESTDISAVVTNNGDTAQTVDVELTFNGEVYTEEGVEVGANSSETVTLTTVNGEDLDAGDYDLTISVSNENVDASADGTLTVEDASENGEENGDENGAENGDENGNENGTENGDENGTENGDENGTENGNENGDENGGEDDGEDDGTPGFGIAVALVAMLAAAMLALRRQN</sequence>
<reference evidence="6" key="1">
    <citation type="submission" date="2020-06" db="EMBL/GenBank/DDBJ databases">
        <title>Haloterrigena sp. nov., an extremely halophilic archaeon isolated from a saline sediment.</title>
        <authorList>
            <person name="Liu B.-B."/>
        </authorList>
    </citation>
    <scope>NUCLEOTIDE SEQUENCE</scope>
    <source>
        <strain evidence="6">SYSU A121-1</strain>
    </source>
</reference>
<evidence type="ECO:0000313" key="7">
    <source>
        <dbReference type="Proteomes" id="UP000728647"/>
    </source>
</evidence>
<dbReference type="InterPro" id="IPR026371">
    <property type="entry name" value="PGF_CTERM"/>
</dbReference>
<feature type="compositionally biased region" description="Polar residues" evidence="2">
    <location>
        <begin position="531"/>
        <end position="544"/>
    </location>
</feature>
<dbReference type="EMBL" id="JABURA010000001">
    <property type="protein sequence ID" value="NUB92688.1"/>
    <property type="molecule type" value="Genomic_DNA"/>
</dbReference>
<keyword evidence="3" id="KW-1133">Transmembrane helix</keyword>
<evidence type="ECO:0000259" key="4">
    <source>
        <dbReference type="Pfam" id="PF18204"/>
    </source>
</evidence>
<proteinExistence type="predicted"/>
<dbReference type="Proteomes" id="UP000728647">
    <property type="component" value="Unassembled WGS sequence"/>
</dbReference>
<dbReference type="Gene3D" id="2.60.40.10">
    <property type="entry name" value="Immunoglobulins"/>
    <property type="match status" value="1"/>
</dbReference>
<dbReference type="RefSeq" id="WP_174700930.1">
    <property type="nucleotide sequence ID" value="NZ_JABURA010000001.1"/>
</dbReference>
<name>A0A8J8GNZ9_9EURY</name>
<feature type="region of interest" description="Disordered" evidence="2">
    <location>
        <begin position="713"/>
        <end position="777"/>
    </location>
</feature>
<feature type="region of interest" description="Disordered" evidence="2">
    <location>
        <begin position="524"/>
        <end position="551"/>
    </location>
</feature>
<keyword evidence="3" id="KW-0472">Membrane</keyword>
<dbReference type="Pfam" id="PF18204">
    <property type="entry name" value="PGF-CTERM"/>
    <property type="match status" value="1"/>
</dbReference>
<dbReference type="NCBIfam" id="NF045517">
    <property type="entry name" value="halo_surf_dom"/>
    <property type="match status" value="1"/>
</dbReference>
<protein>
    <submittedName>
        <fullName evidence="6">PGF-CTERM sorting domain-containing protein</fullName>
    </submittedName>
</protein>
<dbReference type="InterPro" id="IPR013783">
    <property type="entry name" value="Ig-like_fold"/>
</dbReference>
<keyword evidence="1" id="KW-0732">Signal</keyword>
<dbReference type="InterPro" id="IPR057149">
    <property type="entry name" value="DUF7827"/>
</dbReference>
<feature type="transmembrane region" description="Helical" evidence="3">
    <location>
        <begin position="777"/>
        <end position="795"/>
    </location>
</feature>
<evidence type="ECO:0000256" key="3">
    <source>
        <dbReference type="SAM" id="Phobius"/>
    </source>
</evidence>
<feature type="domain" description="PGF-CTERM archaeal protein-sorting signal" evidence="4">
    <location>
        <begin position="775"/>
        <end position="797"/>
    </location>
</feature>
<evidence type="ECO:0000313" key="6">
    <source>
        <dbReference type="EMBL" id="NUB92688.1"/>
    </source>
</evidence>
<evidence type="ECO:0000256" key="1">
    <source>
        <dbReference type="ARBA" id="ARBA00022729"/>
    </source>
</evidence>
<keyword evidence="3" id="KW-0812">Transmembrane</keyword>
<evidence type="ECO:0000259" key="5">
    <source>
        <dbReference type="Pfam" id="PF25162"/>
    </source>
</evidence>
<dbReference type="GO" id="GO:0005886">
    <property type="term" value="C:plasma membrane"/>
    <property type="evidence" value="ECO:0007669"/>
    <property type="project" value="UniProtKB-SubCell"/>
</dbReference>
<evidence type="ECO:0000256" key="2">
    <source>
        <dbReference type="SAM" id="MobiDB-lite"/>
    </source>
</evidence>
<dbReference type="Pfam" id="PF25162">
    <property type="entry name" value="DUF7827"/>
    <property type="match status" value="1"/>
</dbReference>
<dbReference type="NCBIfam" id="TIGR04126">
    <property type="entry name" value="PGF_CTERM"/>
    <property type="match status" value="1"/>
</dbReference>
<feature type="compositionally biased region" description="Acidic residues" evidence="2">
    <location>
        <begin position="760"/>
        <end position="774"/>
    </location>
</feature>
<dbReference type="AlphaFoldDB" id="A0A8J8GNZ9"/>
<feature type="compositionally biased region" description="Acidic residues" evidence="2">
    <location>
        <begin position="740"/>
        <end position="753"/>
    </location>
</feature>
<comment type="caution">
    <text evidence="6">The sequence shown here is derived from an EMBL/GenBank/DDBJ whole genome shotgun (WGS) entry which is preliminary data.</text>
</comment>
<gene>
    <name evidence="6" type="ORF">HT576_16900</name>
</gene>
<feature type="compositionally biased region" description="Acidic residues" evidence="2">
    <location>
        <begin position="713"/>
        <end position="733"/>
    </location>
</feature>
<organism evidence="6 7">
    <name type="scientific">Haloterrigena gelatinilytica</name>
    <dbReference type="NCBI Taxonomy" id="2741724"/>
    <lineage>
        <taxon>Archaea</taxon>
        <taxon>Methanobacteriati</taxon>
        <taxon>Methanobacteriota</taxon>
        <taxon>Stenosarchaea group</taxon>
        <taxon>Halobacteria</taxon>
        <taxon>Halobacteriales</taxon>
        <taxon>Natrialbaceae</taxon>
        <taxon>Haloterrigena</taxon>
    </lineage>
</organism>
<accession>A0A8J8GNZ9</accession>